<evidence type="ECO:0000256" key="1">
    <source>
        <dbReference type="SAM" id="MobiDB-lite"/>
    </source>
</evidence>
<dbReference type="EMBL" id="AVOT02005495">
    <property type="protein sequence ID" value="MBW0479207.1"/>
    <property type="molecule type" value="Genomic_DNA"/>
</dbReference>
<feature type="compositionally biased region" description="Polar residues" evidence="1">
    <location>
        <begin position="61"/>
        <end position="101"/>
    </location>
</feature>
<feature type="compositionally biased region" description="Basic and acidic residues" evidence="1">
    <location>
        <begin position="38"/>
        <end position="58"/>
    </location>
</feature>
<organism evidence="2 3">
    <name type="scientific">Austropuccinia psidii MF-1</name>
    <dbReference type="NCBI Taxonomy" id="1389203"/>
    <lineage>
        <taxon>Eukaryota</taxon>
        <taxon>Fungi</taxon>
        <taxon>Dikarya</taxon>
        <taxon>Basidiomycota</taxon>
        <taxon>Pucciniomycotina</taxon>
        <taxon>Pucciniomycetes</taxon>
        <taxon>Pucciniales</taxon>
        <taxon>Sphaerophragmiaceae</taxon>
        <taxon>Austropuccinia</taxon>
    </lineage>
</organism>
<keyword evidence="3" id="KW-1185">Reference proteome</keyword>
<feature type="compositionally biased region" description="Basic residues" evidence="1">
    <location>
        <begin position="120"/>
        <end position="130"/>
    </location>
</feature>
<feature type="region of interest" description="Disordered" evidence="1">
    <location>
        <begin position="38"/>
        <end position="140"/>
    </location>
</feature>
<evidence type="ECO:0000313" key="3">
    <source>
        <dbReference type="Proteomes" id="UP000765509"/>
    </source>
</evidence>
<reference evidence="2" key="1">
    <citation type="submission" date="2021-03" db="EMBL/GenBank/DDBJ databases">
        <title>Draft genome sequence of rust myrtle Austropuccinia psidii MF-1, a brazilian biotype.</title>
        <authorList>
            <person name="Quecine M.C."/>
            <person name="Pachon D.M.R."/>
            <person name="Bonatelli M.L."/>
            <person name="Correr F.H."/>
            <person name="Franceschini L.M."/>
            <person name="Leite T.F."/>
            <person name="Margarido G.R.A."/>
            <person name="Almeida C.A."/>
            <person name="Ferrarezi J.A."/>
            <person name="Labate C.A."/>
        </authorList>
    </citation>
    <scope>NUCLEOTIDE SEQUENCE</scope>
    <source>
        <strain evidence="2">MF-1</strain>
    </source>
</reference>
<accession>A0A9Q3CAH8</accession>
<gene>
    <name evidence="2" type="ORF">O181_018922</name>
</gene>
<protein>
    <submittedName>
        <fullName evidence="2">Uncharacterized protein</fullName>
    </submittedName>
</protein>
<sequence length="140" mass="15496">MTGRIWIKFLSSTNSSKIFSNGAWTRGSTYHTTRQKLEQVARGHVSEEYPSELLEKAPKVGTQSGTTEEHLNQTGPTQIPSGSQGEDQSSSPVASHHSGTNRLVARSHHSSHSQVDSRRRQGYKGKKRPLSTKGREIKTQ</sequence>
<proteinExistence type="predicted"/>
<evidence type="ECO:0000313" key="2">
    <source>
        <dbReference type="EMBL" id="MBW0479207.1"/>
    </source>
</evidence>
<dbReference type="Proteomes" id="UP000765509">
    <property type="component" value="Unassembled WGS sequence"/>
</dbReference>
<comment type="caution">
    <text evidence="2">The sequence shown here is derived from an EMBL/GenBank/DDBJ whole genome shotgun (WGS) entry which is preliminary data.</text>
</comment>
<dbReference type="AlphaFoldDB" id="A0A9Q3CAH8"/>
<name>A0A9Q3CAH8_9BASI</name>